<reference evidence="1 2" key="1">
    <citation type="submission" date="2017-03" db="EMBL/GenBank/DDBJ databases">
        <authorList>
            <person name="Afonso C.L."/>
            <person name="Miller P.J."/>
            <person name="Scott M.A."/>
            <person name="Spackman E."/>
            <person name="Goraichik I."/>
            <person name="Dimitrov K.M."/>
            <person name="Suarez D.L."/>
            <person name="Swayne D.E."/>
        </authorList>
    </citation>
    <scope>NUCLEOTIDE SEQUENCE [LARGE SCALE GENOMIC DNA]</scope>
    <source>
        <strain evidence="1">Genome sequencing of Nitrospira japonica strain NJ11</strain>
    </source>
</reference>
<proteinExistence type="predicted"/>
<evidence type="ECO:0000313" key="2">
    <source>
        <dbReference type="Proteomes" id="UP000192042"/>
    </source>
</evidence>
<gene>
    <name evidence="1" type="ORF">NSJP_0421</name>
</gene>
<evidence type="ECO:0000313" key="1">
    <source>
        <dbReference type="EMBL" id="SLM46593.1"/>
    </source>
</evidence>
<dbReference type="KEGG" id="nja:NSJP_0421"/>
<keyword evidence="2" id="KW-1185">Reference proteome</keyword>
<organism evidence="1 2">
    <name type="scientific">Nitrospira japonica</name>
    <dbReference type="NCBI Taxonomy" id="1325564"/>
    <lineage>
        <taxon>Bacteria</taxon>
        <taxon>Pseudomonadati</taxon>
        <taxon>Nitrospirota</taxon>
        <taxon>Nitrospiria</taxon>
        <taxon>Nitrospirales</taxon>
        <taxon>Nitrospiraceae</taxon>
        <taxon>Nitrospira</taxon>
    </lineage>
</organism>
<dbReference type="Proteomes" id="UP000192042">
    <property type="component" value="Chromosome I"/>
</dbReference>
<name>A0A1W1I177_9BACT</name>
<protein>
    <submittedName>
        <fullName evidence="1">Uncharacterized protein</fullName>
    </submittedName>
</protein>
<sequence>MLLGTTCGTERTDSAEEPVCAVDAAIEELLDFSFILALFPWTD</sequence>
<dbReference type="STRING" id="1325564.NSJP_0421"/>
<accession>A0A1W1I177</accession>
<dbReference type="EMBL" id="LT828648">
    <property type="protein sequence ID" value="SLM46593.1"/>
    <property type="molecule type" value="Genomic_DNA"/>
</dbReference>
<dbReference type="AlphaFoldDB" id="A0A1W1I177"/>